<dbReference type="GO" id="GO:0016776">
    <property type="term" value="F:phosphotransferase activity, phosphate group as acceptor"/>
    <property type="evidence" value="ECO:0007669"/>
    <property type="project" value="UniProtKB-UniRule"/>
</dbReference>
<dbReference type="NCBIfam" id="NF003742">
    <property type="entry name" value="PRK05339.1"/>
    <property type="match status" value="1"/>
</dbReference>
<dbReference type="HAMAP" id="MF_00921">
    <property type="entry name" value="PDRP"/>
    <property type="match status" value="1"/>
</dbReference>
<dbReference type="InterPro" id="IPR026565">
    <property type="entry name" value="PPDK_reg"/>
</dbReference>
<name>A0A1U9MEM4_9HYPH</name>
<dbReference type="Proteomes" id="UP000189632">
    <property type="component" value="Chromosome"/>
</dbReference>
<dbReference type="Pfam" id="PF03618">
    <property type="entry name" value="Kinase-PPPase"/>
    <property type="match status" value="1"/>
</dbReference>
<feature type="binding site" evidence="5">
    <location>
        <begin position="188"/>
        <end position="195"/>
    </location>
    <ligand>
        <name>ADP</name>
        <dbReference type="ChEBI" id="CHEBI:456216"/>
    </ligand>
</feature>
<dbReference type="GO" id="GO:0005524">
    <property type="term" value="F:ATP binding"/>
    <property type="evidence" value="ECO:0007669"/>
    <property type="project" value="InterPro"/>
</dbReference>
<dbReference type="EC" id="2.7.11.32" evidence="5"/>
<evidence type="ECO:0000256" key="4">
    <source>
        <dbReference type="ARBA" id="ARBA00022777"/>
    </source>
</evidence>
<proteinExistence type="inferred from homology"/>
<reference evidence="6 7" key="1">
    <citation type="submission" date="2016-11" db="EMBL/GenBank/DDBJ databases">
        <title>Comparative genomics of Bartonella apis.</title>
        <authorList>
            <person name="Engel P."/>
        </authorList>
    </citation>
    <scope>NUCLEOTIDE SEQUENCE [LARGE SCALE GENOMIC DNA]</scope>
    <source>
        <strain evidence="6 7">BBC0122</strain>
    </source>
</reference>
<keyword evidence="2 5" id="KW-0808">Transferase</keyword>
<organism evidence="6 7">
    <name type="scientific">Bartonella choladocola</name>
    <dbReference type="NCBI Taxonomy" id="2750995"/>
    <lineage>
        <taxon>Bacteria</taxon>
        <taxon>Pseudomonadati</taxon>
        <taxon>Pseudomonadota</taxon>
        <taxon>Alphaproteobacteria</taxon>
        <taxon>Hyphomicrobiales</taxon>
        <taxon>Bartonellaceae</taxon>
        <taxon>Bartonella</taxon>
    </lineage>
</organism>
<keyword evidence="7" id="KW-1185">Reference proteome</keyword>
<accession>A0A1U9MEM4</accession>
<keyword evidence="3 5" id="KW-0547">Nucleotide-binding</keyword>
<dbReference type="EMBL" id="CP015625">
    <property type="protein sequence ID" value="AQT46142.1"/>
    <property type="molecule type" value="Genomic_DNA"/>
</dbReference>
<dbReference type="PANTHER" id="PTHR31756:SF3">
    <property type="entry name" value="PYRUVATE, PHOSPHATE DIKINASE REGULATORY PROTEIN 1, CHLOROPLASTIC"/>
    <property type="match status" value="1"/>
</dbReference>
<dbReference type="STRING" id="1686310.BBC0244_000010"/>
<comment type="function">
    <text evidence="5">Bifunctional serine/threonine kinase and phosphorylase involved in the regulation of the pyruvate, phosphate dikinase (PPDK) by catalyzing its phosphorylation/dephosphorylation.</text>
</comment>
<keyword evidence="1 5" id="KW-0723">Serine/threonine-protein kinase</keyword>
<evidence type="ECO:0000313" key="7">
    <source>
        <dbReference type="Proteomes" id="UP000189632"/>
    </source>
</evidence>
<comment type="catalytic activity">
    <reaction evidence="5">
        <text>N(tele)-phospho-L-histidyl/O-phospho-L-threonyl-[pyruvate, phosphate dikinase] + phosphate + H(+) = N(tele)-phospho-L-histidyl/L-threonyl-[pyruvate, phosphate dikinase] + diphosphate</text>
        <dbReference type="Rhea" id="RHEA:43696"/>
        <dbReference type="Rhea" id="RHEA-COMP:10650"/>
        <dbReference type="Rhea" id="RHEA-COMP:10651"/>
        <dbReference type="ChEBI" id="CHEBI:15378"/>
        <dbReference type="ChEBI" id="CHEBI:30013"/>
        <dbReference type="ChEBI" id="CHEBI:33019"/>
        <dbReference type="ChEBI" id="CHEBI:43474"/>
        <dbReference type="ChEBI" id="CHEBI:61977"/>
        <dbReference type="ChEBI" id="CHEBI:83586"/>
        <dbReference type="EC" id="2.7.4.27"/>
    </reaction>
</comment>
<protein>
    <recommendedName>
        <fullName evidence="5">Putative pyruvate, phosphate dikinase regulatory protein</fullName>
        <shortName evidence="5">PPDK regulatory protein</shortName>
        <ecNumber evidence="5">2.7.11.32</ecNumber>
        <ecNumber evidence="5">2.7.4.27</ecNumber>
    </recommendedName>
</protein>
<comment type="catalytic activity">
    <reaction evidence="5">
        <text>N(tele)-phospho-L-histidyl/L-threonyl-[pyruvate, phosphate dikinase] + ADP = N(tele)-phospho-L-histidyl/O-phospho-L-threonyl-[pyruvate, phosphate dikinase] + AMP + H(+)</text>
        <dbReference type="Rhea" id="RHEA:43692"/>
        <dbReference type="Rhea" id="RHEA-COMP:10650"/>
        <dbReference type="Rhea" id="RHEA-COMP:10651"/>
        <dbReference type="ChEBI" id="CHEBI:15378"/>
        <dbReference type="ChEBI" id="CHEBI:30013"/>
        <dbReference type="ChEBI" id="CHEBI:61977"/>
        <dbReference type="ChEBI" id="CHEBI:83586"/>
        <dbReference type="ChEBI" id="CHEBI:456215"/>
        <dbReference type="ChEBI" id="CHEBI:456216"/>
        <dbReference type="EC" id="2.7.11.32"/>
    </reaction>
</comment>
<dbReference type="KEGG" id="bapi:BBC0122_000010"/>
<sequence>MHWLVYNIMELSSHFFGVHKMLVSLHIFQQGPVNPVTKEKLDFHLYMISDATGETLLSAGRAVASQYVEARAIEHVYPLIRNEAQLQEVIGQINRNPGIVLYTIVDEKIAHLLHSACDKMGVPSVSVLDPVFQAFHSFLRLPANRRASAQHQLDADYFKRIEALDYTMDHDDGQLPDGLQNADVILVGISRTSKTPTSIYLANRGIKTANVPLVPGVEPPNQLFLSKKPLIVGLIASADRISQVRQSRNIGGGLTTESYIDRASIAQELNNAKQICMRNNWPIIDVSRRSIEETATAILELYLRDHQI</sequence>
<evidence type="ECO:0000256" key="3">
    <source>
        <dbReference type="ARBA" id="ARBA00022741"/>
    </source>
</evidence>
<keyword evidence="4 5" id="KW-0418">Kinase</keyword>
<gene>
    <name evidence="6" type="ORF">BBC0122_000010</name>
</gene>
<dbReference type="PANTHER" id="PTHR31756">
    <property type="entry name" value="PYRUVATE, PHOSPHATE DIKINASE REGULATORY PROTEIN 1, CHLOROPLASTIC"/>
    <property type="match status" value="1"/>
</dbReference>
<evidence type="ECO:0000256" key="5">
    <source>
        <dbReference type="HAMAP-Rule" id="MF_00921"/>
    </source>
</evidence>
<dbReference type="GO" id="GO:0043531">
    <property type="term" value="F:ADP binding"/>
    <property type="evidence" value="ECO:0007669"/>
    <property type="project" value="UniProtKB-UniRule"/>
</dbReference>
<evidence type="ECO:0000256" key="2">
    <source>
        <dbReference type="ARBA" id="ARBA00022679"/>
    </source>
</evidence>
<dbReference type="EC" id="2.7.4.27" evidence="5"/>
<dbReference type="InterPro" id="IPR005177">
    <property type="entry name" value="Kinase-pyrophosphorylase"/>
</dbReference>
<evidence type="ECO:0000256" key="1">
    <source>
        <dbReference type="ARBA" id="ARBA00022527"/>
    </source>
</evidence>
<dbReference type="AlphaFoldDB" id="A0A1U9MEM4"/>
<evidence type="ECO:0000313" key="6">
    <source>
        <dbReference type="EMBL" id="AQT46142.1"/>
    </source>
</evidence>
<comment type="similarity">
    <text evidence="5">Belongs to the pyruvate, phosphate/water dikinase regulatory protein family. PDRP subfamily.</text>
</comment>
<dbReference type="GO" id="GO:0004674">
    <property type="term" value="F:protein serine/threonine kinase activity"/>
    <property type="evidence" value="ECO:0007669"/>
    <property type="project" value="UniProtKB-UniRule"/>
</dbReference>